<reference evidence="2 3" key="1">
    <citation type="submission" date="2020-07" db="EMBL/GenBank/DDBJ databases">
        <title>Gai3-2, isolated from salt lake.</title>
        <authorList>
            <person name="Cui H."/>
            <person name="Shi X."/>
        </authorList>
    </citation>
    <scope>NUCLEOTIDE SEQUENCE [LARGE SCALE GENOMIC DNA]</scope>
    <source>
        <strain evidence="2 3">Gai3-2</strain>
        <plasmid evidence="2 3">unnamed3</plasmid>
    </source>
</reference>
<dbReference type="KEGG" id="halg:HUG10_21465"/>
<proteinExistence type="predicted"/>
<dbReference type="RefSeq" id="WP_179171733.1">
    <property type="nucleotide sequence ID" value="NZ_CP058532.1"/>
</dbReference>
<feature type="compositionally biased region" description="Acidic residues" evidence="1">
    <location>
        <begin position="117"/>
        <end position="131"/>
    </location>
</feature>
<evidence type="ECO:0000313" key="2">
    <source>
        <dbReference type="EMBL" id="QLG30159.1"/>
    </source>
</evidence>
<name>A0A7D5KAW8_9EURY</name>
<evidence type="ECO:0000313" key="3">
    <source>
        <dbReference type="Proteomes" id="UP000509750"/>
    </source>
</evidence>
<protein>
    <submittedName>
        <fullName evidence="2">Uncharacterized protein</fullName>
    </submittedName>
</protein>
<dbReference type="AlphaFoldDB" id="A0A7D5KAW8"/>
<dbReference type="Proteomes" id="UP000509750">
    <property type="component" value="Plasmid unnamed3"/>
</dbReference>
<evidence type="ECO:0000256" key="1">
    <source>
        <dbReference type="SAM" id="MobiDB-lite"/>
    </source>
</evidence>
<keyword evidence="3" id="KW-1185">Reference proteome</keyword>
<organism evidence="2 3">
    <name type="scientific">Halorarum halophilum</name>
    <dbReference type="NCBI Taxonomy" id="2743090"/>
    <lineage>
        <taxon>Archaea</taxon>
        <taxon>Methanobacteriati</taxon>
        <taxon>Methanobacteriota</taxon>
        <taxon>Stenosarchaea group</taxon>
        <taxon>Halobacteria</taxon>
        <taxon>Halobacteriales</taxon>
        <taxon>Haloferacaceae</taxon>
        <taxon>Halorarum</taxon>
    </lineage>
</organism>
<dbReference type="EMBL" id="CP058532">
    <property type="protein sequence ID" value="QLG30159.1"/>
    <property type="molecule type" value="Genomic_DNA"/>
</dbReference>
<feature type="region of interest" description="Disordered" evidence="1">
    <location>
        <begin position="103"/>
        <end position="131"/>
    </location>
</feature>
<geneLocation type="plasmid" evidence="2 3">
    <name>unnamed3</name>
</geneLocation>
<dbReference type="GeneID" id="56031460"/>
<keyword evidence="2" id="KW-0614">Plasmid</keyword>
<accession>A0A7D5KAW8</accession>
<gene>
    <name evidence="2" type="ORF">HUG10_21465</name>
</gene>
<sequence length="131" mass="15342">MALHEKGPLLGDELPNGARFTPQARRYVGGLHPPWGRGQSVWYLWGDERAAMKRFVQQYEDEIRETMDAKNNALSTRLDDALWRMLCEEFFWLVSTEDERTEIAKQQRKTRSKQIQDEIDAEADEVEEVDV</sequence>